<evidence type="ECO:0000259" key="4">
    <source>
        <dbReference type="PROSITE" id="PS51677"/>
    </source>
</evidence>
<evidence type="ECO:0000256" key="2">
    <source>
        <dbReference type="ARBA" id="ARBA00022801"/>
    </source>
</evidence>
<dbReference type="PROSITE" id="PS51677">
    <property type="entry name" value="NODB"/>
    <property type="match status" value="1"/>
</dbReference>
<name>A0ABY5P330_9LACT</name>
<keyword evidence="1" id="KW-0479">Metal-binding</keyword>
<dbReference type="Gene3D" id="3.20.20.370">
    <property type="entry name" value="Glycoside hydrolase/deacetylase"/>
    <property type="match status" value="1"/>
</dbReference>
<keyword evidence="2" id="KW-0378">Hydrolase</keyword>
<dbReference type="InterPro" id="IPR050248">
    <property type="entry name" value="Polysacc_deacetylase_ArnD"/>
</dbReference>
<keyword evidence="3" id="KW-1133">Transmembrane helix</keyword>
<organism evidence="5 6">
    <name type="scientific">Fundicoccus culcitae</name>
    <dbReference type="NCBI Taxonomy" id="2969821"/>
    <lineage>
        <taxon>Bacteria</taxon>
        <taxon>Bacillati</taxon>
        <taxon>Bacillota</taxon>
        <taxon>Bacilli</taxon>
        <taxon>Lactobacillales</taxon>
        <taxon>Aerococcaceae</taxon>
        <taxon>Fundicoccus</taxon>
    </lineage>
</organism>
<dbReference type="Pfam" id="PF01522">
    <property type="entry name" value="Polysacc_deac_1"/>
    <property type="match status" value="1"/>
</dbReference>
<dbReference type="InterPro" id="IPR002509">
    <property type="entry name" value="NODB_dom"/>
</dbReference>
<dbReference type="InterPro" id="IPR011330">
    <property type="entry name" value="Glyco_hydro/deAcase_b/a-brl"/>
</dbReference>
<feature type="domain" description="NodB homology" evidence="4">
    <location>
        <begin position="259"/>
        <end position="434"/>
    </location>
</feature>
<dbReference type="RefSeq" id="WP_313792604.1">
    <property type="nucleotide sequence ID" value="NZ_CP102453.1"/>
</dbReference>
<proteinExistence type="predicted"/>
<dbReference type="Proteomes" id="UP001315967">
    <property type="component" value="Chromosome"/>
</dbReference>
<evidence type="ECO:0000256" key="1">
    <source>
        <dbReference type="ARBA" id="ARBA00022723"/>
    </source>
</evidence>
<dbReference type="EMBL" id="CP102453">
    <property type="protein sequence ID" value="UUX33102.1"/>
    <property type="molecule type" value="Genomic_DNA"/>
</dbReference>
<feature type="transmembrane region" description="Helical" evidence="3">
    <location>
        <begin position="20"/>
        <end position="40"/>
    </location>
</feature>
<protein>
    <submittedName>
        <fullName evidence="5">Polysaccharide deacetylase family protein</fullName>
    </submittedName>
</protein>
<reference evidence="5 6" key="1">
    <citation type="submission" date="2022-08" db="EMBL/GenBank/DDBJ databases">
        <title>Aerococcaceae sp. nov isolated from spoiled eye mask.</title>
        <authorList>
            <person name="Zhou G."/>
            <person name="Xie X.-B."/>
            <person name="Shi Q.-S."/>
            <person name="Wang Y.-S."/>
            <person name="Wen X."/>
            <person name="Peng H."/>
            <person name="Yang X.-J."/>
            <person name="Tao H.-B."/>
            <person name="Huang X.-M."/>
        </authorList>
    </citation>
    <scope>NUCLEOTIDE SEQUENCE [LARGE SCALE GENOMIC DNA]</scope>
    <source>
        <strain evidence="6">DM20194951</strain>
    </source>
</reference>
<evidence type="ECO:0000256" key="3">
    <source>
        <dbReference type="SAM" id="Phobius"/>
    </source>
</evidence>
<dbReference type="PANTHER" id="PTHR10587:SF133">
    <property type="entry name" value="CHITIN DEACETYLASE 1-RELATED"/>
    <property type="match status" value="1"/>
</dbReference>
<evidence type="ECO:0000313" key="5">
    <source>
        <dbReference type="EMBL" id="UUX33102.1"/>
    </source>
</evidence>
<dbReference type="PANTHER" id="PTHR10587">
    <property type="entry name" value="GLYCOSYL TRANSFERASE-RELATED"/>
    <property type="match status" value="1"/>
</dbReference>
<evidence type="ECO:0000313" key="6">
    <source>
        <dbReference type="Proteomes" id="UP001315967"/>
    </source>
</evidence>
<keyword evidence="3" id="KW-0812">Transmembrane</keyword>
<accession>A0ABY5P330</accession>
<keyword evidence="6" id="KW-1185">Reference proteome</keyword>
<gene>
    <name evidence="5" type="ORF">NRE15_09295</name>
</gene>
<dbReference type="SUPFAM" id="SSF88713">
    <property type="entry name" value="Glycoside hydrolase/deacetylase"/>
    <property type="match status" value="1"/>
</dbReference>
<keyword evidence="3" id="KW-0472">Membrane</keyword>
<sequence>MNLVKKLYRHCQQRFGPKSLLLVACLILGLYILLVIVLPFNAPYQIQAVENSLQSLYQDETQSHLRHAVEPSEIDHLNRQASHLKGQHRTDLMPKVELVSQKLLAQERLDLLYQSDTVFYPDVDSDMIEAFTQPIEWSMEDVATQEFDKLTLQAQNQWQVIANVNQDMATIKNHTHMTRQQIPTIIQKIQDINSQLDFVQEQPHIQDNLADYQRFLDLFIEELTASHQRQPYSNETLMPLFESDYMTTMLEGTTLDVRPKIALTFDDGPNDQYTPQVLDILNKYHIQGTFFVVGRNVETYPETAKQIVDEGHIIANHSYDHPNFTEISDHDVRNQINVTQDIIYTTTGVRPSLYRMPYGAGGERVYRLIPELTSITWNTDTEDWEVRDSEKIYQNIIRQLSDDMLILLHDTNQASVDALEPLIEYLNQHHYRFVAPTELEYDYRY</sequence>
<dbReference type="CDD" id="cd10917">
    <property type="entry name" value="CE4_NodB_like_6s_7s"/>
    <property type="match status" value="1"/>
</dbReference>